<dbReference type="PANTHER" id="PTHR12957:SF2">
    <property type="entry name" value="INTEGRATOR COMPLEX SUBUNIT 6"/>
    <property type="match status" value="1"/>
</dbReference>
<feature type="domain" description="Integrator complex subunit 6-like beta-barrel" evidence="4">
    <location>
        <begin position="258"/>
        <end position="396"/>
    </location>
</feature>
<feature type="chain" id="PRO_5042189487" evidence="2">
    <location>
        <begin position="16"/>
        <end position="912"/>
    </location>
</feature>
<dbReference type="WBParaSite" id="MBELARI_LOCUS11707.1">
    <property type="protein sequence ID" value="MBELARI_LOCUS11707.1"/>
    <property type="gene ID" value="MBELARI_LOCUS11707"/>
</dbReference>
<dbReference type="InterPro" id="IPR002035">
    <property type="entry name" value="VWF_A"/>
</dbReference>
<name>A0AAF3ECN7_9BILA</name>
<keyword evidence="5" id="KW-1185">Reference proteome</keyword>
<reference evidence="6" key="1">
    <citation type="submission" date="2024-02" db="UniProtKB">
        <authorList>
            <consortium name="WormBaseParasite"/>
        </authorList>
    </citation>
    <scope>IDENTIFICATION</scope>
</reference>
<feature type="compositionally biased region" description="Basic and acidic residues" evidence="1">
    <location>
        <begin position="698"/>
        <end position="709"/>
    </location>
</feature>
<dbReference type="PANTHER" id="PTHR12957">
    <property type="entry name" value="DEAD/H BOX POLYPEPTIDE 26/DICE1-RELATED"/>
    <property type="match status" value="1"/>
</dbReference>
<dbReference type="GO" id="GO:0034472">
    <property type="term" value="P:snRNA 3'-end processing"/>
    <property type="evidence" value="ECO:0007669"/>
    <property type="project" value="TreeGrafter"/>
</dbReference>
<evidence type="ECO:0000313" key="5">
    <source>
        <dbReference type="Proteomes" id="UP000887575"/>
    </source>
</evidence>
<dbReference type="Gene3D" id="3.40.50.410">
    <property type="entry name" value="von Willebrand factor, type A domain"/>
    <property type="match status" value="1"/>
</dbReference>
<feature type="compositionally biased region" description="Polar residues" evidence="1">
    <location>
        <begin position="765"/>
        <end position="775"/>
    </location>
</feature>
<feature type="compositionally biased region" description="Low complexity" evidence="1">
    <location>
        <begin position="814"/>
        <end position="825"/>
    </location>
</feature>
<evidence type="ECO:0000256" key="2">
    <source>
        <dbReference type="SAM" id="SignalP"/>
    </source>
</evidence>
<feature type="compositionally biased region" description="Polar residues" evidence="1">
    <location>
        <begin position="686"/>
        <end position="697"/>
    </location>
</feature>
<evidence type="ECO:0000259" key="3">
    <source>
        <dbReference type="Pfam" id="PF13519"/>
    </source>
</evidence>
<dbReference type="Proteomes" id="UP000887575">
    <property type="component" value="Unassembled WGS sequence"/>
</dbReference>
<dbReference type="GO" id="GO:0032039">
    <property type="term" value="C:integrator complex"/>
    <property type="evidence" value="ECO:0007669"/>
    <property type="project" value="TreeGrafter"/>
</dbReference>
<dbReference type="AlphaFoldDB" id="A0AAF3ECN7"/>
<evidence type="ECO:0000313" key="6">
    <source>
        <dbReference type="WBParaSite" id="MBELARI_LOCUS11707.1"/>
    </source>
</evidence>
<evidence type="ECO:0000256" key="1">
    <source>
        <dbReference type="SAM" id="MobiDB-lite"/>
    </source>
</evidence>
<keyword evidence="2" id="KW-0732">Signal</keyword>
<dbReference type="InterPro" id="IPR036465">
    <property type="entry name" value="vWFA_dom_sf"/>
</dbReference>
<evidence type="ECO:0000259" key="4">
    <source>
        <dbReference type="Pfam" id="PF25462"/>
    </source>
</evidence>
<proteinExistence type="predicted"/>
<dbReference type="InterPro" id="IPR051113">
    <property type="entry name" value="Integrator_subunit6"/>
</dbReference>
<dbReference type="Pfam" id="PF25462">
    <property type="entry name" value="Beta-barrel_INTS6"/>
    <property type="match status" value="1"/>
</dbReference>
<protein>
    <submittedName>
        <fullName evidence="6">VWFA domain-containing protein</fullName>
    </submittedName>
</protein>
<dbReference type="SUPFAM" id="SSF53300">
    <property type="entry name" value="vWA-like"/>
    <property type="match status" value="1"/>
</dbReference>
<feature type="signal peptide" evidence="2">
    <location>
        <begin position="1"/>
        <end position="15"/>
    </location>
</feature>
<feature type="compositionally biased region" description="Acidic residues" evidence="1">
    <location>
        <begin position="754"/>
        <end position="764"/>
    </location>
</feature>
<feature type="region of interest" description="Disordered" evidence="1">
    <location>
        <begin position="680"/>
        <end position="727"/>
    </location>
</feature>
<dbReference type="Pfam" id="PF13519">
    <property type="entry name" value="VWA_2"/>
    <property type="match status" value="1"/>
</dbReference>
<organism evidence="5 6">
    <name type="scientific">Mesorhabditis belari</name>
    <dbReference type="NCBI Taxonomy" id="2138241"/>
    <lineage>
        <taxon>Eukaryota</taxon>
        <taxon>Metazoa</taxon>
        <taxon>Ecdysozoa</taxon>
        <taxon>Nematoda</taxon>
        <taxon>Chromadorea</taxon>
        <taxon>Rhabditida</taxon>
        <taxon>Rhabditina</taxon>
        <taxon>Rhabditomorpha</taxon>
        <taxon>Rhabditoidea</taxon>
        <taxon>Rhabditidae</taxon>
        <taxon>Mesorhabditinae</taxon>
        <taxon>Mesorhabditis</taxon>
    </lineage>
</organism>
<feature type="domain" description="VWFA" evidence="3">
    <location>
        <begin position="4"/>
        <end position="130"/>
    </location>
</feature>
<sequence>MTILLFLVDTSASMAASSYMGLTYLEHARGLVGNIRKAREQMKGADRYMLITTEEYPLCVKAGFREGSQIFEQSVNNLRPHGKFHLGHAVLNSLKYINTHRAATGQDQFGLGRWFSLQNDNVVIVVITDSLGASSLPDDFPIIFNGRHPAGEFMEEAFRWDQRVFSVVLRLPSTHRPSGFDVTKKIEPDVSPLDRLCRQTGGRSWSLYSHEQSPFFVQQFMGVMSISGAVLRFEAYQHRNGLQDDKSLSTRLERRPLSMIYIKNSGAIPQIHWPFPESFSSQTLDTRSIPARRANPTIYVQVQPTDTAHYFMDVPFDRYEVEAGPLTEYMIEYMTDKQQTQSQLGWMVYVKNSSRHEGLGKPFGYLKVASTLQSVSLFVLPYNYPALLPLFDEIKKNIVVKSNTVWQEKLATYLKTVPLYYLVHLRKHFRRFNVPPELFEQQCSIPPFNGQITYSIKAYRVGSKQDKQSEALLRVAKDAAKREFDDVNAKVQHQNVTPTIAQLGFMPVVTSIQRMTPVLPRLERCAGRWKLKKDGENRKTIVDPDVRLPTDDLQTEQEEGPKLTVRDALINRQKESMFKNPLIIKRTELIQTLISLHENYRQSVTDQQSHFLQGGKPGTLIRLQNAAEIHDQPVSMMGMYEEYIKELTNAGFRPREIDGGSTSVGFGNPFAKKNLGNFGVDEVMESPNTGTGSSKDPTQQRREKIGKFDRQHRHRTRKTGPLPWNALKSWRERRKTISDRSSIVSDISYTSDVTDTDVEMEETSSMDSVETNGKRSLSGLEENGVLSPDEDEQDHTPSSPKKIALERRSSTENGSMRRSSIQQGSSRRKERLEDAELRDALTKATEIVKKASYGRFNIEETTKKVSTIAYSLHDRHRIVAYAARTADQCKRNDLAKALLKEEDHLVKQILKL</sequence>
<dbReference type="InterPro" id="IPR057413">
    <property type="entry name" value="Beta-barrel_INTS6"/>
</dbReference>
<feature type="region of interest" description="Disordered" evidence="1">
    <location>
        <begin position="754"/>
        <end position="834"/>
    </location>
</feature>
<accession>A0AAF3ECN7</accession>